<name>A0A1T4JPB8_9BACT</name>
<feature type="transmembrane region" description="Helical" evidence="1">
    <location>
        <begin position="12"/>
        <end position="29"/>
    </location>
</feature>
<accession>A0A1T4JPB8</accession>
<feature type="transmembrane region" description="Helical" evidence="1">
    <location>
        <begin position="66"/>
        <end position="85"/>
    </location>
</feature>
<dbReference type="STRING" id="413434.SAMN04488132_10124"/>
<keyword evidence="1" id="KW-1133">Transmembrane helix</keyword>
<dbReference type="EMBL" id="FUWH01000001">
    <property type="protein sequence ID" value="SJZ32018.1"/>
    <property type="molecule type" value="Genomic_DNA"/>
</dbReference>
<dbReference type="Proteomes" id="UP000190888">
    <property type="component" value="Unassembled WGS sequence"/>
</dbReference>
<keyword evidence="1" id="KW-0812">Transmembrane</keyword>
<evidence type="ECO:0000313" key="3">
    <source>
        <dbReference type="Proteomes" id="UP000190888"/>
    </source>
</evidence>
<feature type="transmembrane region" description="Helical" evidence="1">
    <location>
        <begin position="105"/>
        <end position="121"/>
    </location>
</feature>
<evidence type="ECO:0000256" key="1">
    <source>
        <dbReference type="SAM" id="Phobius"/>
    </source>
</evidence>
<dbReference type="RefSeq" id="WP_139366919.1">
    <property type="nucleotide sequence ID" value="NZ_FUWH01000001.1"/>
</dbReference>
<keyword evidence="1" id="KW-0472">Membrane</keyword>
<feature type="transmembrane region" description="Helical" evidence="1">
    <location>
        <begin position="41"/>
        <end position="59"/>
    </location>
</feature>
<dbReference type="AlphaFoldDB" id="A0A1T4JPB8"/>
<gene>
    <name evidence="2" type="ORF">SAMN04488132_10124</name>
</gene>
<protein>
    <submittedName>
        <fullName evidence="2">Uncharacterized protein</fullName>
    </submittedName>
</protein>
<evidence type="ECO:0000313" key="2">
    <source>
        <dbReference type="EMBL" id="SJZ32018.1"/>
    </source>
</evidence>
<reference evidence="2 3" key="1">
    <citation type="submission" date="2017-02" db="EMBL/GenBank/DDBJ databases">
        <authorList>
            <person name="Peterson S.W."/>
        </authorList>
    </citation>
    <scope>NUCLEOTIDE SEQUENCE [LARGE SCALE GENOMIC DNA]</scope>
    <source>
        <strain evidence="2 3">DSM 22335</strain>
    </source>
</reference>
<sequence>MNKKLNRIAKEWIFFFIILIFLLLLFALKQLDSPMSKVKEILSLIPAVFVMILFVIWIGRSEKGKFAKVLIGIFTSVCASVFFWYNYIDQVFEWLSEKSDLISEISLAGILVFSFIQTIIARRTRQG</sequence>
<organism evidence="2 3">
    <name type="scientific">Sediminibacterium ginsengisoli</name>
    <dbReference type="NCBI Taxonomy" id="413434"/>
    <lineage>
        <taxon>Bacteria</taxon>
        <taxon>Pseudomonadati</taxon>
        <taxon>Bacteroidota</taxon>
        <taxon>Chitinophagia</taxon>
        <taxon>Chitinophagales</taxon>
        <taxon>Chitinophagaceae</taxon>
        <taxon>Sediminibacterium</taxon>
    </lineage>
</organism>
<proteinExistence type="predicted"/>
<keyword evidence="3" id="KW-1185">Reference proteome</keyword>